<protein>
    <submittedName>
        <fullName evidence="1">Uncharacterized protein</fullName>
    </submittedName>
</protein>
<sequence>MRPKPATVERSDSLGLGTRLTLFPNSEHICSSWRALENPLSSLSPSQGRVLGRAHLELIAVLASDPEMDFCSVFLGVLGLCEPQVRRLVCAITELESEHNSNFNAHIRFQRDIQDQHLLVSHLHYQLGRLVWL</sequence>
<proteinExistence type="predicted"/>
<dbReference type="EMBL" id="JAVHJS010000021">
    <property type="protein sequence ID" value="KAK2823790.1"/>
    <property type="molecule type" value="Genomic_DNA"/>
</dbReference>
<accession>A0AA88LTK2</accession>
<evidence type="ECO:0000313" key="1">
    <source>
        <dbReference type="EMBL" id="KAK2823790.1"/>
    </source>
</evidence>
<gene>
    <name evidence="1" type="ORF">Q7C36_020390</name>
</gene>
<organism evidence="1 2">
    <name type="scientific">Tachysurus vachellii</name>
    <name type="common">Darkbarbel catfish</name>
    <name type="synonym">Pelteobagrus vachellii</name>
    <dbReference type="NCBI Taxonomy" id="175792"/>
    <lineage>
        <taxon>Eukaryota</taxon>
        <taxon>Metazoa</taxon>
        <taxon>Chordata</taxon>
        <taxon>Craniata</taxon>
        <taxon>Vertebrata</taxon>
        <taxon>Euteleostomi</taxon>
        <taxon>Actinopterygii</taxon>
        <taxon>Neopterygii</taxon>
        <taxon>Teleostei</taxon>
        <taxon>Ostariophysi</taxon>
        <taxon>Siluriformes</taxon>
        <taxon>Bagridae</taxon>
        <taxon>Tachysurus</taxon>
    </lineage>
</organism>
<comment type="caution">
    <text evidence="1">The sequence shown here is derived from an EMBL/GenBank/DDBJ whole genome shotgun (WGS) entry which is preliminary data.</text>
</comment>
<evidence type="ECO:0000313" key="2">
    <source>
        <dbReference type="Proteomes" id="UP001187315"/>
    </source>
</evidence>
<dbReference type="Proteomes" id="UP001187315">
    <property type="component" value="Unassembled WGS sequence"/>
</dbReference>
<reference evidence="1" key="1">
    <citation type="submission" date="2023-08" db="EMBL/GenBank/DDBJ databases">
        <title>Pelteobagrus vachellii genome.</title>
        <authorList>
            <person name="Liu H."/>
        </authorList>
    </citation>
    <scope>NUCLEOTIDE SEQUENCE</scope>
    <source>
        <strain evidence="1">PRFRI_2022a</strain>
        <tissue evidence="1">Muscle</tissue>
    </source>
</reference>
<name>A0AA88LTK2_TACVA</name>
<keyword evidence="2" id="KW-1185">Reference proteome</keyword>
<dbReference type="AlphaFoldDB" id="A0AA88LTK2"/>